<evidence type="ECO:0000313" key="4">
    <source>
        <dbReference type="Proteomes" id="UP000313359"/>
    </source>
</evidence>
<accession>A0A5C2RYM4</accession>
<feature type="region of interest" description="Disordered" evidence="1">
    <location>
        <begin position="304"/>
        <end position="367"/>
    </location>
</feature>
<feature type="region of interest" description="Disordered" evidence="1">
    <location>
        <begin position="409"/>
        <end position="460"/>
    </location>
</feature>
<dbReference type="Pfam" id="PF13391">
    <property type="entry name" value="HNH_2"/>
    <property type="match status" value="1"/>
</dbReference>
<dbReference type="STRING" id="1328759.A0A5C2RYM4"/>
<reference evidence="3" key="1">
    <citation type="journal article" date="2018" name="Genome Biol. Evol.">
        <title>Genomics and development of Lentinus tigrinus, a white-rot wood-decaying mushroom with dimorphic fruiting bodies.</title>
        <authorList>
            <person name="Wu B."/>
            <person name="Xu Z."/>
            <person name="Knudson A."/>
            <person name="Carlson A."/>
            <person name="Chen N."/>
            <person name="Kovaka S."/>
            <person name="LaButti K."/>
            <person name="Lipzen A."/>
            <person name="Pennachio C."/>
            <person name="Riley R."/>
            <person name="Schakwitz W."/>
            <person name="Umezawa K."/>
            <person name="Ohm R.A."/>
            <person name="Grigoriev I.V."/>
            <person name="Nagy L.G."/>
            <person name="Gibbons J."/>
            <person name="Hibbett D."/>
        </authorList>
    </citation>
    <scope>NUCLEOTIDE SEQUENCE [LARGE SCALE GENOMIC DNA]</scope>
    <source>
        <strain evidence="3">ALCF2SS1-6</strain>
    </source>
</reference>
<evidence type="ECO:0000313" key="3">
    <source>
        <dbReference type="EMBL" id="RPD56177.1"/>
    </source>
</evidence>
<dbReference type="Proteomes" id="UP000313359">
    <property type="component" value="Unassembled WGS sequence"/>
</dbReference>
<dbReference type="InterPro" id="IPR003615">
    <property type="entry name" value="HNH_nuc"/>
</dbReference>
<proteinExistence type="predicted"/>
<feature type="domain" description="HNH nuclease" evidence="2">
    <location>
        <begin position="166"/>
        <end position="230"/>
    </location>
</feature>
<dbReference type="AlphaFoldDB" id="A0A5C2RYM4"/>
<feature type="compositionally biased region" description="Basic and acidic residues" evidence="1">
    <location>
        <begin position="448"/>
        <end position="460"/>
    </location>
</feature>
<evidence type="ECO:0000259" key="2">
    <source>
        <dbReference type="Pfam" id="PF13391"/>
    </source>
</evidence>
<gene>
    <name evidence="3" type="ORF">L227DRAFT_532339</name>
</gene>
<sequence length="460" mass="52761">MRITNRPAFKHTVSNSLTLYGEIEILHPHRSGSHSRPRLLLELPAFDSEETPQGPRHGVHLCLVTDACRILVNNQDGYLATDIQGLVPLSTEPGEALLPVGEYYFFLTGKPPNDDYPVVDEFEKWRFPREELHASWITERAFPTRYRGFSAAAMSEAVRNFDDSCCIVTGFKSRKSCDTAHICPKDHVDWFEANDLSYFTYNSLAGVDDIGNVVCLRSDVHRFLDGHGFLIYPTDTTGNSFMAYVIDDTEADYVDLLHRRLLEVPDRVFAQLLYARFAYTIINLPRMQSFELYPPNEKLAKVRARRAQRLSSRSRRRPRESVDRQGSASRLSVVDDALDHSDCSEPVELDNVSGAEEEYPSDEENLEERFFRRFPQLREEREYSTDPYYNMLMIHPETPRMQRLMEEYKRKNPQVSQRSQDTAEYDTGDDADAEAALGDIVGEDDTAERDTKHEGTTECA</sequence>
<organism evidence="3 4">
    <name type="scientific">Lentinus tigrinus ALCF2SS1-6</name>
    <dbReference type="NCBI Taxonomy" id="1328759"/>
    <lineage>
        <taxon>Eukaryota</taxon>
        <taxon>Fungi</taxon>
        <taxon>Dikarya</taxon>
        <taxon>Basidiomycota</taxon>
        <taxon>Agaricomycotina</taxon>
        <taxon>Agaricomycetes</taxon>
        <taxon>Polyporales</taxon>
        <taxon>Polyporaceae</taxon>
        <taxon>Lentinus</taxon>
    </lineage>
</organism>
<feature type="compositionally biased region" description="Acidic residues" evidence="1">
    <location>
        <begin position="423"/>
        <end position="433"/>
    </location>
</feature>
<feature type="compositionally biased region" description="Basic residues" evidence="1">
    <location>
        <begin position="304"/>
        <end position="318"/>
    </location>
</feature>
<feature type="compositionally biased region" description="Acidic residues" evidence="1">
    <location>
        <begin position="355"/>
        <end position="366"/>
    </location>
</feature>
<dbReference type="EMBL" id="ML122290">
    <property type="protein sequence ID" value="RPD56177.1"/>
    <property type="molecule type" value="Genomic_DNA"/>
</dbReference>
<protein>
    <recommendedName>
        <fullName evidence="2">HNH nuclease domain-containing protein</fullName>
    </recommendedName>
</protein>
<name>A0A5C2RYM4_9APHY</name>
<evidence type="ECO:0000256" key="1">
    <source>
        <dbReference type="SAM" id="MobiDB-lite"/>
    </source>
</evidence>
<dbReference type="OrthoDB" id="2793280at2759"/>
<keyword evidence="4" id="KW-1185">Reference proteome</keyword>